<dbReference type="AlphaFoldDB" id="A0A392RQ60"/>
<dbReference type="Proteomes" id="UP000265520">
    <property type="component" value="Unassembled WGS sequence"/>
</dbReference>
<evidence type="ECO:0000256" key="1">
    <source>
        <dbReference type="SAM" id="MobiDB-lite"/>
    </source>
</evidence>
<accession>A0A392RQ60</accession>
<reference evidence="2 3" key="1">
    <citation type="journal article" date="2018" name="Front. Plant Sci.">
        <title>Red Clover (Trifolium pratense) and Zigzag Clover (T. medium) - A Picture of Genomic Similarities and Differences.</title>
        <authorList>
            <person name="Dluhosova J."/>
            <person name="Istvanek J."/>
            <person name="Nedelnik J."/>
            <person name="Repkova J."/>
        </authorList>
    </citation>
    <scope>NUCLEOTIDE SEQUENCE [LARGE SCALE GENOMIC DNA]</scope>
    <source>
        <strain evidence="3">cv. 10/8</strain>
        <tissue evidence="2">Leaf</tissue>
    </source>
</reference>
<proteinExistence type="predicted"/>
<name>A0A392RQ60_9FABA</name>
<comment type="caution">
    <text evidence="2">The sequence shown here is derived from an EMBL/GenBank/DDBJ whole genome shotgun (WGS) entry which is preliminary data.</text>
</comment>
<feature type="non-terminal residue" evidence="2">
    <location>
        <position position="125"/>
    </location>
</feature>
<evidence type="ECO:0000313" key="2">
    <source>
        <dbReference type="EMBL" id="MCI38459.1"/>
    </source>
</evidence>
<dbReference type="EMBL" id="LXQA010256231">
    <property type="protein sequence ID" value="MCI38459.1"/>
    <property type="molecule type" value="Genomic_DNA"/>
</dbReference>
<feature type="non-terminal residue" evidence="2">
    <location>
        <position position="1"/>
    </location>
</feature>
<protein>
    <submittedName>
        <fullName evidence="2">Uncharacterized protein</fullName>
    </submittedName>
</protein>
<feature type="compositionally biased region" description="Basic and acidic residues" evidence="1">
    <location>
        <begin position="112"/>
        <end position="125"/>
    </location>
</feature>
<feature type="compositionally biased region" description="Basic and acidic residues" evidence="1">
    <location>
        <begin position="53"/>
        <end position="68"/>
    </location>
</feature>
<evidence type="ECO:0000313" key="3">
    <source>
        <dbReference type="Proteomes" id="UP000265520"/>
    </source>
</evidence>
<organism evidence="2 3">
    <name type="scientific">Trifolium medium</name>
    <dbReference type="NCBI Taxonomy" id="97028"/>
    <lineage>
        <taxon>Eukaryota</taxon>
        <taxon>Viridiplantae</taxon>
        <taxon>Streptophyta</taxon>
        <taxon>Embryophyta</taxon>
        <taxon>Tracheophyta</taxon>
        <taxon>Spermatophyta</taxon>
        <taxon>Magnoliopsida</taxon>
        <taxon>eudicotyledons</taxon>
        <taxon>Gunneridae</taxon>
        <taxon>Pentapetalae</taxon>
        <taxon>rosids</taxon>
        <taxon>fabids</taxon>
        <taxon>Fabales</taxon>
        <taxon>Fabaceae</taxon>
        <taxon>Papilionoideae</taxon>
        <taxon>50 kb inversion clade</taxon>
        <taxon>NPAAA clade</taxon>
        <taxon>Hologalegina</taxon>
        <taxon>IRL clade</taxon>
        <taxon>Trifolieae</taxon>
        <taxon>Trifolium</taxon>
    </lineage>
</organism>
<feature type="region of interest" description="Disordered" evidence="1">
    <location>
        <begin position="47"/>
        <end position="125"/>
    </location>
</feature>
<sequence>TKPLLKRQPIPQPSDDTYFLFSNEPHDVILEFMRLIKEQGIIITGEDISQVSPKKEKKDLSESDKDLPASEAIDTAGTVGASDAHVSKGKKPVVSDTATVGTAVVTPKRKRADKEKIEKVVEEKK</sequence>
<keyword evidence="3" id="KW-1185">Reference proteome</keyword>